<comment type="caution">
    <text evidence="1">The sequence shown here is derived from an EMBL/GenBank/DDBJ whole genome shotgun (WGS) entry which is preliminary data.</text>
</comment>
<gene>
    <name evidence="1" type="ORF">PoB_004868500</name>
</gene>
<evidence type="ECO:0000313" key="2">
    <source>
        <dbReference type="Proteomes" id="UP000735302"/>
    </source>
</evidence>
<organism evidence="1 2">
    <name type="scientific">Plakobranchus ocellatus</name>
    <dbReference type="NCBI Taxonomy" id="259542"/>
    <lineage>
        <taxon>Eukaryota</taxon>
        <taxon>Metazoa</taxon>
        <taxon>Spiralia</taxon>
        <taxon>Lophotrochozoa</taxon>
        <taxon>Mollusca</taxon>
        <taxon>Gastropoda</taxon>
        <taxon>Heterobranchia</taxon>
        <taxon>Euthyneura</taxon>
        <taxon>Panpulmonata</taxon>
        <taxon>Sacoglossa</taxon>
        <taxon>Placobranchoidea</taxon>
        <taxon>Plakobranchidae</taxon>
        <taxon>Plakobranchus</taxon>
    </lineage>
</organism>
<proteinExistence type="predicted"/>
<protein>
    <submittedName>
        <fullName evidence="1">Uncharacterized protein</fullName>
    </submittedName>
</protein>
<keyword evidence="2" id="KW-1185">Reference proteome</keyword>
<dbReference type="AlphaFoldDB" id="A0AAV4BNP8"/>
<name>A0AAV4BNP8_9GAST</name>
<evidence type="ECO:0000313" key="1">
    <source>
        <dbReference type="EMBL" id="GFO22180.1"/>
    </source>
</evidence>
<dbReference type="Proteomes" id="UP000735302">
    <property type="component" value="Unassembled WGS sequence"/>
</dbReference>
<dbReference type="EMBL" id="BLXT01005342">
    <property type="protein sequence ID" value="GFO22180.1"/>
    <property type="molecule type" value="Genomic_DNA"/>
</dbReference>
<reference evidence="1 2" key="1">
    <citation type="journal article" date="2021" name="Elife">
        <title>Chloroplast acquisition without the gene transfer in kleptoplastic sea slugs, Plakobranchus ocellatus.</title>
        <authorList>
            <person name="Maeda T."/>
            <person name="Takahashi S."/>
            <person name="Yoshida T."/>
            <person name="Shimamura S."/>
            <person name="Takaki Y."/>
            <person name="Nagai Y."/>
            <person name="Toyoda A."/>
            <person name="Suzuki Y."/>
            <person name="Arimoto A."/>
            <person name="Ishii H."/>
            <person name="Satoh N."/>
            <person name="Nishiyama T."/>
            <person name="Hasebe M."/>
            <person name="Maruyama T."/>
            <person name="Minagawa J."/>
            <person name="Obokata J."/>
            <person name="Shigenobu S."/>
        </authorList>
    </citation>
    <scope>NUCLEOTIDE SEQUENCE [LARGE SCALE GENOMIC DNA]</scope>
</reference>
<sequence>MFGNHHHMCPNTISELFRHPPQLHQYPHIPDICGTIVSRLTLRPTGTFPSRSSAHNQSSDITLKWWTCIPPINQSNQIGPLTVAESLRSP</sequence>
<accession>A0AAV4BNP8</accession>